<reference evidence="3" key="1">
    <citation type="journal article" date="2014" name="Microb. Cell Fact.">
        <title>Exploiting Issatchenkia orientalis SD108 for succinic acid production.</title>
        <authorList>
            <person name="Xiao H."/>
            <person name="Shao Z."/>
            <person name="Jiang Y."/>
            <person name="Dole S."/>
            <person name="Zhao H."/>
        </authorList>
    </citation>
    <scope>NUCLEOTIDE SEQUENCE [LARGE SCALE GENOMIC DNA]</scope>
    <source>
        <strain evidence="3">SD108</strain>
    </source>
</reference>
<dbReference type="AlphaFoldDB" id="A0A099P4H5"/>
<evidence type="ECO:0000256" key="1">
    <source>
        <dbReference type="SAM" id="MobiDB-lite"/>
    </source>
</evidence>
<comment type="caution">
    <text evidence="2">The sequence shown here is derived from an EMBL/GenBank/DDBJ whole genome shotgun (WGS) entry which is preliminary data.</text>
</comment>
<dbReference type="EMBL" id="JQFK01000006">
    <property type="protein sequence ID" value="KGK39845.1"/>
    <property type="molecule type" value="Genomic_DNA"/>
</dbReference>
<dbReference type="VEuPathDB" id="FungiDB:C5L36_0B04800"/>
<organism evidence="2 3">
    <name type="scientific">Pichia kudriavzevii</name>
    <name type="common">Yeast</name>
    <name type="synonym">Issatchenkia orientalis</name>
    <dbReference type="NCBI Taxonomy" id="4909"/>
    <lineage>
        <taxon>Eukaryota</taxon>
        <taxon>Fungi</taxon>
        <taxon>Dikarya</taxon>
        <taxon>Ascomycota</taxon>
        <taxon>Saccharomycotina</taxon>
        <taxon>Pichiomycetes</taxon>
        <taxon>Pichiales</taxon>
        <taxon>Pichiaceae</taxon>
        <taxon>Pichia</taxon>
    </lineage>
</organism>
<dbReference type="HOGENOM" id="CLU_847467_0_0_1"/>
<gene>
    <name evidence="2" type="ORF">JL09_g1118</name>
</gene>
<sequence>MIICSRCKRKRFLGITDKNDDDLSTYQTCQTCRDKLKEYRRTYTNRKRQKLENLRNQHDDRSKVLLRSTHEHKRKVNKLYTDFEAVLNKVYNHVKINDLDMNFTLRIPEFCIPKPNKQIECGYEEQSNLLEQQVELDENFKSELTKSLETHYVDRIIHVLGICGYNFKFYVSSWKNGKYYATYKCIADKLAMKRFGVSEPSLKIDIEGRNSTEGKESTLKQQVLGWITPLEDSDSFDLNLNVRNEDVGLQLIQTYGYHCQSQLSFIADYTNLELTFKFKHQFHRSELKKPVHENKPAREKKPFSEISKHIDPADFSEKLDILHSKLKH</sequence>
<evidence type="ECO:0000313" key="2">
    <source>
        <dbReference type="EMBL" id="KGK39845.1"/>
    </source>
</evidence>
<accession>A0A099P4H5</accession>
<name>A0A099P4H5_PICKU</name>
<proteinExistence type="predicted"/>
<evidence type="ECO:0000313" key="3">
    <source>
        <dbReference type="Proteomes" id="UP000029867"/>
    </source>
</evidence>
<protein>
    <submittedName>
        <fullName evidence="2">Uncharacterized protein</fullName>
    </submittedName>
</protein>
<dbReference type="Proteomes" id="UP000029867">
    <property type="component" value="Unassembled WGS sequence"/>
</dbReference>
<dbReference type="eggNOG" id="ENOG502SWQV">
    <property type="taxonomic scope" value="Eukaryota"/>
</dbReference>
<feature type="region of interest" description="Disordered" evidence="1">
    <location>
        <begin position="287"/>
        <end position="309"/>
    </location>
</feature>